<organism evidence="2 3">
    <name type="scientific">Horticoccus luteus</name>
    <dbReference type="NCBI Taxonomy" id="2862869"/>
    <lineage>
        <taxon>Bacteria</taxon>
        <taxon>Pseudomonadati</taxon>
        <taxon>Verrucomicrobiota</taxon>
        <taxon>Opitutia</taxon>
        <taxon>Opitutales</taxon>
        <taxon>Opitutaceae</taxon>
        <taxon>Horticoccus</taxon>
    </lineage>
</organism>
<dbReference type="AlphaFoldDB" id="A0A8F9TWY7"/>
<sequence length="83" mass="8753">MLKAVFRTIAFLAILFIMLYVGMNNTHDIKFFFPLAGTTEKTPIHASAALIYFGVFAIGVLGGTVLTVGTGSGRGGRSASKAK</sequence>
<feature type="transmembrane region" description="Helical" evidence="1">
    <location>
        <begin position="5"/>
        <end position="23"/>
    </location>
</feature>
<dbReference type="KEGG" id="ole:K0B96_02580"/>
<protein>
    <submittedName>
        <fullName evidence="2">Uncharacterized protein</fullName>
    </submittedName>
</protein>
<reference evidence="2" key="1">
    <citation type="submission" date="2021-08" db="EMBL/GenBank/DDBJ databases">
        <title>Genome of a novel bacterium of the phylum Verrucomicrobia, Oleiharenicola sp. KSB-15.</title>
        <authorList>
            <person name="Chung J.-H."/>
            <person name="Ahn J.-H."/>
            <person name="Yoon Y."/>
            <person name="Kim D.-Y."/>
            <person name="An S.-H."/>
            <person name="Park I."/>
            <person name="Yeon J."/>
        </authorList>
    </citation>
    <scope>NUCLEOTIDE SEQUENCE</scope>
    <source>
        <strain evidence="2">KSB-15</strain>
    </source>
</reference>
<keyword evidence="1" id="KW-0812">Transmembrane</keyword>
<name>A0A8F9TWY7_9BACT</name>
<evidence type="ECO:0000313" key="2">
    <source>
        <dbReference type="EMBL" id="QYM79521.1"/>
    </source>
</evidence>
<evidence type="ECO:0000256" key="1">
    <source>
        <dbReference type="SAM" id="Phobius"/>
    </source>
</evidence>
<gene>
    <name evidence="2" type="ORF">K0B96_02580</name>
</gene>
<proteinExistence type="predicted"/>
<evidence type="ECO:0000313" key="3">
    <source>
        <dbReference type="Proteomes" id="UP000825051"/>
    </source>
</evidence>
<keyword evidence="3" id="KW-1185">Reference proteome</keyword>
<dbReference type="Proteomes" id="UP000825051">
    <property type="component" value="Chromosome"/>
</dbReference>
<keyword evidence="1" id="KW-1133">Transmembrane helix</keyword>
<dbReference type="EMBL" id="CP080507">
    <property type="protein sequence ID" value="QYM79521.1"/>
    <property type="molecule type" value="Genomic_DNA"/>
</dbReference>
<accession>A0A8F9TWY7</accession>
<feature type="transmembrane region" description="Helical" evidence="1">
    <location>
        <begin position="43"/>
        <end position="68"/>
    </location>
</feature>
<keyword evidence="1" id="KW-0472">Membrane</keyword>
<dbReference type="RefSeq" id="WP_220163487.1">
    <property type="nucleotide sequence ID" value="NZ_CP080507.1"/>
</dbReference>